<dbReference type="SFLD" id="SFLDS00029">
    <property type="entry name" value="Radical_SAM"/>
    <property type="match status" value="1"/>
</dbReference>
<evidence type="ECO:0000256" key="1">
    <source>
        <dbReference type="ARBA" id="ARBA00001966"/>
    </source>
</evidence>
<evidence type="ECO:0000256" key="6">
    <source>
        <dbReference type="ARBA" id="ARBA00023014"/>
    </source>
</evidence>
<accession>A0A382LX20</accession>
<dbReference type="SFLD" id="SFLDF00299">
    <property type="entry name" value="anaerobic_ribonucleoside-triph"/>
    <property type="match status" value="1"/>
</dbReference>
<keyword evidence="2" id="KW-0004">4Fe-4S</keyword>
<dbReference type="InterPro" id="IPR013785">
    <property type="entry name" value="Aldolase_TIM"/>
</dbReference>
<organism evidence="7">
    <name type="scientific">marine metagenome</name>
    <dbReference type="NCBI Taxonomy" id="408172"/>
    <lineage>
        <taxon>unclassified sequences</taxon>
        <taxon>metagenomes</taxon>
        <taxon>ecological metagenomes</taxon>
    </lineage>
</organism>
<evidence type="ECO:0000256" key="2">
    <source>
        <dbReference type="ARBA" id="ARBA00022485"/>
    </source>
</evidence>
<dbReference type="PANTHER" id="PTHR30352:SF2">
    <property type="entry name" value="ANAEROBIC RIBONUCLEOSIDE-TRIPHOSPHATE REDUCTASE-ACTIVATING PROTEIN"/>
    <property type="match status" value="1"/>
</dbReference>
<dbReference type="InterPro" id="IPR034457">
    <property type="entry name" value="Organic_radical-activating"/>
</dbReference>
<dbReference type="InterPro" id="IPR012837">
    <property type="entry name" value="NrdG"/>
</dbReference>
<proteinExistence type="predicted"/>
<dbReference type="CDD" id="cd01335">
    <property type="entry name" value="Radical_SAM"/>
    <property type="match status" value="1"/>
</dbReference>
<evidence type="ECO:0000256" key="4">
    <source>
        <dbReference type="ARBA" id="ARBA00022723"/>
    </source>
</evidence>
<keyword evidence="3" id="KW-0949">S-adenosyl-L-methionine</keyword>
<evidence type="ECO:0000256" key="5">
    <source>
        <dbReference type="ARBA" id="ARBA00023004"/>
    </source>
</evidence>
<keyword evidence="4" id="KW-0479">Metal-binding</keyword>
<dbReference type="SUPFAM" id="SSF102114">
    <property type="entry name" value="Radical SAM enzymes"/>
    <property type="match status" value="1"/>
</dbReference>
<gene>
    <name evidence="7" type="ORF">METZ01_LOCUS293129</name>
</gene>
<dbReference type="Pfam" id="PF13353">
    <property type="entry name" value="Fer4_12"/>
    <property type="match status" value="1"/>
</dbReference>
<reference evidence="7" key="1">
    <citation type="submission" date="2018-05" db="EMBL/GenBank/DDBJ databases">
        <authorList>
            <person name="Lanie J.A."/>
            <person name="Ng W.-L."/>
            <person name="Kazmierczak K.M."/>
            <person name="Andrzejewski T.M."/>
            <person name="Davidsen T.M."/>
            <person name="Wayne K.J."/>
            <person name="Tettelin H."/>
            <person name="Glass J.I."/>
            <person name="Rusch D."/>
            <person name="Podicherti R."/>
            <person name="Tsui H.-C.T."/>
            <person name="Winkler M.E."/>
        </authorList>
    </citation>
    <scope>NUCLEOTIDE SEQUENCE</scope>
</reference>
<dbReference type="InterPro" id="IPR007197">
    <property type="entry name" value="rSAM"/>
</dbReference>
<dbReference type="Gene3D" id="3.20.20.70">
    <property type="entry name" value="Aldolase class I"/>
    <property type="match status" value="1"/>
</dbReference>
<dbReference type="SFLD" id="SFLDG01066">
    <property type="entry name" value="organic_radical-activating_enz"/>
    <property type="match status" value="1"/>
</dbReference>
<keyword evidence="6" id="KW-0411">Iron-sulfur</keyword>
<dbReference type="AlphaFoldDB" id="A0A382LX20"/>
<evidence type="ECO:0000313" key="7">
    <source>
        <dbReference type="EMBL" id="SVC40275.1"/>
    </source>
</evidence>
<protein>
    <submittedName>
        <fullName evidence="7">Uncharacterized protein</fullName>
    </submittedName>
</protein>
<dbReference type="InterPro" id="IPR058240">
    <property type="entry name" value="rSAM_sf"/>
</dbReference>
<name>A0A382LX20_9ZZZZ</name>
<comment type="cofactor">
    <cofactor evidence="1">
        <name>[4Fe-4S] cluster</name>
        <dbReference type="ChEBI" id="CHEBI:49883"/>
    </cofactor>
</comment>
<dbReference type="EMBL" id="UINC01089298">
    <property type="protein sequence ID" value="SVC40275.1"/>
    <property type="molecule type" value="Genomic_DNA"/>
</dbReference>
<keyword evidence="5" id="KW-0408">Iron</keyword>
<dbReference type="GO" id="GO:0043365">
    <property type="term" value="F:[formate-C-acetyltransferase]-activating enzyme activity"/>
    <property type="evidence" value="ECO:0007669"/>
    <property type="project" value="InterPro"/>
</dbReference>
<sequence>MSEAALNVAGTLHSSHANGPGARAVIWVQGCSLGCPGCYNPDTHEHSPRHIVPAEDLADWISSLEGIEGITFSGGEPFEQARGVSEVIRLARVKRPELSVFIFTGYDMEELRSSSDEGVARLLGMADMLSVGRYVSASRDPSLLWRGSSNQELVYLTERYSLDMEPHWEEESPIEEVHVLSDTVFRTGFLGKRGKLARALDAEVEGDA</sequence>
<dbReference type="GO" id="GO:0046872">
    <property type="term" value="F:metal ion binding"/>
    <property type="evidence" value="ECO:0007669"/>
    <property type="project" value="UniProtKB-KW"/>
</dbReference>
<dbReference type="GO" id="GO:0051539">
    <property type="term" value="F:4 iron, 4 sulfur cluster binding"/>
    <property type="evidence" value="ECO:0007669"/>
    <property type="project" value="UniProtKB-KW"/>
</dbReference>
<dbReference type="GO" id="GO:0004748">
    <property type="term" value="F:ribonucleoside-diphosphate reductase activity, thioredoxin disulfide as acceptor"/>
    <property type="evidence" value="ECO:0007669"/>
    <property type="project" value="TreeGrafter"/>
</dbReference>
<dbReference type="PANTHER" id="PTHR30352">
    <property type="entry name" value="PYRUVATE FORMATE-LYASE-ACTIVATING ENZYME"/>
    <property type="match status" value="1"/>
</dbReference>
<evidence type="ECO:0000256" key="3">
    <source>
        <dbReference type="ARBA" id="ARBA00022691"/>
    </source>
</evidence>
<dbReference type="SFLD" id="SFLDG01063">
    <property type="entry name" value="activating_enzymes__group_1"/>
    <property type="match status" value="1"/>
</dbReference>